<evidence type="ECO:0000313" key="5">
    <source>
        <dbReference type="EMBL" id="CAA6811941.1"/>
    </source>
</evidence>
<dbReference type="GO" id="GO:0046872">
    <property type="term" value="F:metal ion binding"/>
    <property type="evidence" value="ECO:0007669"/>
    <property type="project" value="UniProtKB-KW"/>
</dbReference>
<dbReference type="EMBL" id="CACVAS010000058">
    <property type="protein sequence ID" value="CAA6811941.1"/>
    <property type="molecule type" value="Genomic_DNA"/>
</dbReference>
<evidence type="ECO:0000256" key="2">
    <source>
        <dbReference type="ARBA" id="ARBA00022723"/>
    </source>
</evidence>
<reference evidence="5" key="1">
    <citation type="submission" date="2020-01" db="EMBL/GenBank/DDBJ databases">
        <authorList>
            <person name="Meier V. D."/>
            <person name="Meier V D."/>
        </authorList>
    </citation>
    <scope>NUCLEOTIDE SEQUENCE</scope>
    <source>
        <strain evidence="5">HLG_WM_MAG_01</strain>
    </source>
</reference>
<dbReference type="InterPro" id="IPR012827">
    <property type="entry name" value="Hemerythrin_metal-bd"/>
</dbReference>
<evidence type="ECO:0000259" key="4">
    <source>
        <dbReference type="Pfam" id="PF01814"/>
    </source>
</evidence>
<dbReference type="AlphaFoldDB" id="A0A6S6SXW8"/>
<name>A0A6S6SXW8_9BACT</name>
<gene>
    <name evidence="5" type="ORF">HELGO_WM231</name>
</gene>
<proteinExistence type="inferred from homology"/>
<comment type="similarity">
    <text evidence="1">Belongs to the hemerythrin family.</text>
</comment>
<evidence type="ECO:0000256" key="1">
    <source>
        <dbReference type="ARBA" id="ARBA00010587"/>
    </source>
</evidence>
<evidence type="ECO:0000256" key="3">
    <source>
        <dbReference type="ARBA" id="ARBA00023004"/>
    </source>
</evidence>
<accession>A0A6S6SXW8</accession>
<dbReference type="Pfam" id="PF01814">
    <property type="entry name" value="Hemerythrin"/>
    <property type="match status" value="1"/>
</dbReference>
<organism evidence="5">
    <name type="scientific">uncultured Sulfurovum sp</name>
    <dbReference type="NCBI Taxonomy" id="269237"/>
    <lineage>
        <taxon>Bacteria</taxon>
        <taxon>Pseudomonadati</taxon>
        <taxon>Campylobacterota</taxon>
        <taxon>Epsilonproteobacteria</taxon>
        <taxon>Campylobacterales</taxon>
        <taxon>Sulfurovaceae</taxon>
        <taxon>Sulfurovum</taxon>
        <taxon>environmental samples</taxon>
    </lineage>
</organism>
<dbReference type="InterPro" id="IPR012312">
    <property type="entry name" value="Hemerythrin-like"/>
</dbReference>
<dbReference type="InterPro" id="IPR035938">
    <property type="entry name" value="Hemerythrin-like_sf"/>
</dbReference>
<feature type="domain" description="Hemerythrin-like" evidence="4">
    <location>
        <begin position="17"/>
        <end position="124"/>
    </location>
</feature>
<keyword evidence="2" id="KW-0479">Metal-binding</keyword>
<dbReference type="SUPFAM" id="SSF47188">
    <property type="entry name" value="Hemerythrin-like"/>
    <property type="match status" value="1"/>
</dbReference>
<sequence>MITQEQMPMLAIPSMNDTHLEESLLINKLSSVVEKSDLEAIFIVLNELLVHTRLHYLDEEKLMQESQYPDFEAHKKDHDRHLHEIKSVIAYFEKHQEPRAVYAYIEGNLTSWVRHHTDTKDRTLALFLKEEKVREED</sequence>
<dbReference type="Gene3D" id="1.20.120.50">
    <property type="entry name" value="Hemerythrin-like"/>
    <property type="match status" value="1"/>
</dbReference>
<keyword evidence="3" id="KW-0408">Iron</keyword>
<dbReference type="CDD" id="cd12107">
    <property type="entry name" value="Hemerythrin"/>
    <property type="match status" value="1"/>
</dbReference>
<protein>
    <recommendedName>
        <fullName evidence="4">Hemerythrin-like domain-containing protein</fullName>
    </recommendedName>
</protein>